<evidence type="ECO:0000313" key="1">
    <source>
        <dbReference type="EMBL" id="QCI28842.1"/>
    </source>
</evidence>
<reference evidence="4" key="1">
    <citation type="submission" date="2018-03" db="EMBL/GenBank/DDBJ databases">
        <title>A comparative analysis of the Nautiliaceae.</title>
        <authorList>
            <person name="Grosche A."/>
            <person name="Smedile F."/>
            <person name="Vetriani C."/>
        </authorList>
    </citation>
    <scope>NUCLEOTIDE SEQUENCE [LARGE SCALE GENOMIC DNA]</scope>
    <source>
        <strain evidence="4">TB6</strain>
    </source>
</reference>
<evidence type="ECO:0008006" key="5">
    <source>
        <dbReference type="Google" id="ProtNLM"/>
    </source>
</evidence>
<dbReference type="Proteomes" id="UP000298805">
    <property type="component" value="Chromosome"/>
</dbReference>
<reference evidence="2 3" key="2">
    <citation type="submission" date="2018-11" db="EMBL/GenBank/DDBJ databases">
        <title>Genomic Encyclopedia of Type Strains, Phase IV (KMG-IV): sequencing the most valuable type-strain genomes for metagenomic binning, comparative biology and taxonomic classification.</title>
        <authorList>
            <person name="Goeker M."/>
        </authorList>
    </citation>
    <scope>NUCLEOTIDE SEQUENCE [LARGE SCALE GENOMIC DNA]</scope>
    <source>
        <strain evidence="2 3">DSM 27783</strain>
    </source>
</reference>
<dbReference type="Proteomes" id="UP000272781">
    <property type="component" value="Unassembled WGS sequence"/>
</dbReference>
<reference evidence="1" key="3">
    <citation type="submission" date="2019-06" db="EMBL/GenBank/DDBJ databases">
        <title>A comparative analysis of the Nautiliaceae.</title>
        <authorList>
            <person name="Grosche A."/>
            <person name="Smedile F."/>
            <person name="Vetriani C."/>
        </authorList>
    </citation>
    <scope>NUCLEOTIDE SEQUENCE</scope>
    <source>
        <strain evidence="1">TB6</strain>
    </source>
</reference>
<proteinExistence type="predicted"/>
<gene>
    <name evidence="1" type="ORF">C6V80_07630</name>
    <name evidence="2" type="ORF">EDC58_1370</name>
</gene>
<evidence type="ECO:0000313" key="2">
    <source>
        <dbReference type="EMBL" id="ROR39430.1"/>
    </source>
</evidence>
<protein>
    <recommendedName>
        <fullName evidence="5">DUF541 domain-containing protein</fullName>
    </recommendedName>
</protein>
<name>A0AAJ4RBQ2_9BACT</name>
<dbReference type="EMBL" id="CP027432">
    <property type="protein sequence ID" value="QCI28842.1"/>
    <property type="molecule type" value="Genomic_DNA"/>
</dbReference>
<organism evidence="2 3">
    <name type="scientific">Caminibacter pacificus</name>
    <dbReference type="NCBI Taxonomy" id="1424653"/>
    <lineage>
        <taxon>Bacteria</taxon>
        <taxon>Pseudomonadati</taxon>
        <taxon>Campylobacterota</taxon>
        <taxon>Epsilonproteobacteria</taxon>
        <taxon>Nautiliales</taxon>
        <taxon>Nautiliaceae</taxon>
        <taxon>Caminibacter</taxon>
    </lineage>
</organism>
<dbReference type="AlphaFoldDB" id="A0AAJ4RBQ2"/>
<evidence type="ECO:0000313" key="3">
    <source>
        <dbReference type="Proteomes" id="UP000272781"/>
    </source>
</evidence>
<dbReference type="EMBL" id="RJVK01000003">
    <property type="protein sequence ID" value="ROR39430.1"/>
    <property type="molecule type" value="Genomic_DNA"/>
</dbReference>
<evidence type="ECO:0000313" key="4">
    <source>
        <dbReference type="Proteomes" id="UP000298805"/>
    </source>
</evidence>
<sequence length="201" mass="23284">MKKLIVMGLSTLTLFALEIKDKVVITKEANPSSIKVILNIDNSQKKMQNAIDSAANNIKVLRPYCQKVTYSINPVYKYKGDVRIFEGYNSHIHAQCTFPRTQTKKFSDVFPKIKGIITIQNLRFALTPKEQEQMDKNLKLQAYLQIQNKQNELSKKLKLHCFAKNIQIKKHYPQMTIMKSLPMPIEKLKQSIEADYTIECF</sequence>
<accession>A0AAJ4RBQ2</accession>
<dbReference type="RefSeq" id="WP_123352764.1">
    <property type="nucleotide sequence ID" value="NZ_CP027432.2"/>
</dbReference>
<keyword evidence="4" id="KW-1185">Reference proteome</keyword>